<gene>
    <name evidence="3" type="ORF">SAMN05421753_11736</name>
</gene>
<reference evidence="4" key="1">
    <citation type="submission" date="2016-10" db="EMBL/GenBank/DDBJ databases">
        <authorList>
            <person name="Varghese N."/>
            <person name="Submissions S."/>
        </authorList>
    </citation>
    <scope>NUCLEOTIDE SEQUENCE [LARGE SCALE GENOMIC DNA]</scope>
    <source>
        <strain evidence="4">DSM 26348</strain>
    </source>
</reference>
<evidence type="ECO:0000313" key="3">
    <source>
        <dbReference type="EMBL" id="SFJ24886.1"/>
    </source>
</evidence>
<evidence type="ECO:0000313" key="4">
    <source>
        <dbReference type="Proteomes" id="UP000199518"/>
    </source>
</evidence>
<keyword evidence="2" id="KW-0732">Signal</keyword>
<organism evidence="3 4">
    <name type="scientific">Planctomicrobium piriforme</name>
    <dbReference type="NCBI Taxonomy" id="1576369"/>
    <lineage>
        <taxon>Bacteria</taxon>
        <taxon>Pseudomonadati</taxon>
        <taxon>Planctomycetota</taxon>
        <taxon>Planctomycetia</taxon>
        <taxon>Planctomycetales</taxon>
        <taxon>Planctomycetaceae</taxon>
        <taxon>Planctomicrobium</taxon>
    </lineage>
</organism>
<dbReference type="EMBL" id="FOQD01000017">
    <property type="protein sequence ID" value="SFJ24886.1"/>
    <property type="molecule type" value="Genomic_DNA"/>
</dbReference>
<feature type="chain" id="PRO_5011722053" evidence="2">
    <location>
        <begin position="24"/>
        <end position="287"/>
    </location>
</feature>
<proteinExistence type="predicted"/>
<accession>A0A1I3PVB8</accession>
<name>A0A1I3PVB8_9PLAN</name>
<evidence type="ECO:0000256" key="1">
    <source>
        <dbReference type="SAM" id="MobiDB-lite"/>
    </source>
</evidence>
<feature type="signal peptide" evidence="2">
    <location>
        <begin position="1"/>
        <end position="23"/>
    </location>
</feature>
<evidence type="ECO:0000256" key="2">
    <source>
        <dbReference type="SAM" id="SignalP"/>
    </source>
</evidence>
<dbReference type="RefSeq" id="WP_175517678.1">
    <property type="nucleotide sequence ID" value="NZ_FOQD01000017.1"/>
</dbReference>
<feature type="region of interest" description="Disordered" evidence="1">
    <location>
        <begin position="264"/>
        <end position="287"/>
    </location>
</feature>
<dbReference type="AlphaFoldDB" id="A0A1I3PVB8"/>
<keyword evidence="4" id="KW-1185">Reference proteome</keyword>
<protein>
    <submittedName>
        <fullName evidence="3">Uncharacterized protein</fullName>
    </submittedName>
</protein>
<sequence>MSLSKFSMLAFASLLAVQSVARADADRPLTNTKFDPNAKQVELFTAMEDDSISVKLIAKDSTGGNLFISNKTSEPLTVTMPQGFVAVPANAQFGGGMGGGGAGQGMAGAGGGAGGGQQQAMGGGAGGGMGGMGGGGMGGGGMGGGGGGFFSIPPEKTLRVPYTSVCLNHGLAEPTPRSTYRLVRVEEYTENPALQQLINMVGTGRLNQHSAQAATWNIANGISWEELAAKSDSPVPVPGSNYFSVEQLMAAQQIAASAQSIAAEKAQAQGEDKKPATNIPVRTRTSR</sequence>
<dbReference type="Proteomes" id="UP000199518">
    <property type="component" value="Unassembled WGS sequence"/>
</dbReference>